<protein>
    <submittedName>
        <fullName evidence="10">Dolichyl-phosphate-mannose-protein mannosyltransferase</fullName>
    </submittedName>
</protein>
<sequence>MFYLQNMISEQNIHISLIFITSLIVRSYNLSKEYYVKWDEKHFLNFARMYLLKKFHFDVHPPLGKLILAF</sequence>
<dbReference type="PANTHER" id="PTHR10050">
    <property type="entry name" value="DOLICHYL-PHOSPHATE-MANNOSE--PROTEIN MANNOSYLTRANSFERASE"/>
    <property type="match status" value="1"/>
</dbReference>
<dbReference type="InterPro" id="IPR027005">
    <property type="entry name" value="PMT-like"/>
</dbReference>
<proteinExistence type="inferred from homology"/>
<comment type="subcellular location">
    <subcellularLocation>
        <location evidence="1">Endomembrane system</location>
        <topology evidence="1">Multi-pass membrane protein</topology>
    </subcellularLocation>
</comment>
<name>A0A437AIF0_9MICR</name>
<dbReference type="UniPathway" id="UPA00378"/>
<dbReference type="GO" id="GO:0012505">
    <property type="term" value="C:endomembrane system"/>
    <property type="evidence" value="ECO:0007669"/>
    <property type="project" value="UniProtKB-SubCell"/>
</dbReference>
<evidence type="ECO:0000256" key="8">
    <source>
        <dbReference type="ARBA" id="ARBA00023136"/>
    </source>
</evidence>
<dbReference type="VEuPathDB" id="MicrosporidiaDB:TUBRATIS_27070"/>
<evidence type="ECO:0000256" key="4">
    <source>
        <dbReference type="ARBA" id="ARBA00022676"/>
    </source>
</evidence>
<comment type="similarity">
    <text evidence="3">Belongs to the glycosyltransferase 39 family.</text>
</comment>
<gene>
    <name evidence="10" type="ORF">TUBRATIS_27070</name>
</gene>
<dbReference type="OrthoDB" id="292747at2759"/>
<evidence type="ECO:0000256" key="2">
    <source>
        <dbReference type="ARBA" id="ARBA00004922"/>
    </source>
</evidence>
<dbReference type="GO" id="GO:0016020">
    <property type="term" value="C:membrane"/>
    <property type="evidence" value="ECO:0007669"/>
    <property type="project" value="InterPro"/>
</dbReference>
<evidence type="ECO:0000259" key="9">
    <source>
        <dbReference type="Pfam" id="PF02366"/>
    </source>
</evidence>
<dbReference type="EMBL" id="RCSS01000746">
    <property type="protein sequence ID" value="RVD90858.1"/>
    <property type="molecule type" value="Genomic_DNA"/>
</dbReference>
<organism evidence="10 11">
    <name type="scientific">Tubulinosema ratisbonensis</name>
    <dbReference type="NCBI Taxonomy" id="291195"/>
    <lineage>
        <taxon>Eukaryota</taxon>
        <taxon>Fungi</taxon>
        <taxon>Fungi incertae sedis</taxon>
        <taxon>Microsporidia</taxon>
        <taxon>Tubulinosematoidea</taxon>
        <taxon>Tubulinosematidae</taxon>
        <taxon>Tubulinosema</taxon>
    </lineage>
</organism>
<comment type="caution">
    <text evidence="10">The sequence shown here is derived from an EMBL/GenBank/DDBJ whole genome shotgun (WGS) entry which is preliminary data.</text>
</comment>
<feature type="non-terminal residue" evidence="10">
    <location>
        <position position="70"/>
    </location>
</feature>
<keyword evidence="8" id="KW-0472">Membrane</keyword>
<evidence type="ECO:0000256" key="6">
    <source>
        <dbReference type="ARBA" id="ARBA00022692"/>
    </source>
</evidence>
<keyword evidence="7" id="KW-1133">Transmembrane helix</keyword>
<evidence type="ECO:0000256" key="1">
    <source>
        <dbReference type="ARBA" id="ARBA00004127"/>
    </source>
</evidence>
<feature type="domain" description="ArnT-like N-terminal" evidence="9">
    <location>
        <begin position="17"/>
        <end position="69"/>
    </location>
</feature>
<evidence type="ECO:0000256" key="5">
    <source>
        <dbReference type="ARBA" id="ARBA00022679"/>
    </source>
</evidence>
<accession>A0A437AIF0</accession>
<dbReference type="AlphaFoldDB" id="A0A437AIF0"/>
<evidence type="ECO:0000313" key="10">
    <source>
        <dbReference type="EMBL" id="RVD90858.1"/>
    </source>
</evidence>
<dbReference type="Proteomes" id="UP000282876">
    <property type="component" value="Unassembled WGS sequence"/>
</dbReference>
<keyword evidence="11" id="KW-1185">Reference proteome</keyword>
<comment type="pathway">
    <text evidence="2">Protein modification; protein glycosylation.</text>
</comment>
<dbReference type="STRING" id="291195.A0A437AIF0"/>
<dbReference type="InterPro" id="IPR003342">
    <property type="entry name" value="ArnT-like_N"/>
</dbReference>
<keyword evidence="4 10" id="KW-0328">Glycosyltransferase</keyword>
<keyword evidence="5 10" id="KW-0808">Transferase</keyword>
<evidence type="ECO:0000256" key="7">
    <source>
        <dbReference type="ARBA" id="ARBA00022989"/>
    </source>
</evidence>
<keyword evidence="6" id="KW-0812">Transmembrane</keyword>
<dbReference type="GO" id="GO:0004169">
    <property type="term" value="F:dolichyl-phosphate-mannose-protein mannosyltransferase activity"/>
    <property type="evidence" value="ECO:0007669"/>
    <property type="project" value="TreeGrafter"/>
</dbReference>
<dbReference type="Pfam" id="PF02366">
    <property type="entry name" value="PMT"/>
    <property type="match status" value="1"/>
</dbReference>
<evidence type="ECO:0000313" key="11">
    <source>
        <dbReference type="Proteomes" id="UP000282876"/>
    </source>
</evidence>
<evidence type="ECO:0000256" key="3">
    <source>
        <dbReference type="ARBA" id="ARBA00007222"/>
    </source>
</evidence>
<reference evidence="10 11" key="1">
    <citation type="submission" date="2018-10" db="EMBL/GenBank/DDBJ databases">
        <title>Draft genome sequence of the microsporidian Tubulinosema ratisbonensis.</title>
        <authorList>
            <person name="Polonais V."/>
            <person name="Peyretaillade E."/>
            <person name="Niehus S."/>
            <person name="Wawrzyniak I."/>
            <person name="Franchet A."/>
            <person name="Gaspin C."/>
            <person name="Reichstadt M."/>
            <person name="Belser C."/>
            <person name="Labadie K."/>
            <person name="Delbac F."/>
            <person name="Ferrandon D."/>
        </authorList>
    </citation>
    <scope>NUCLEOTIDE SEQUENCE [LARGE SCALE GENOMIC DNA]</scope>
    <source>
        <strain evidence="10 11">Franzen</strain>
    </source>
</reference>
<dbReference type="PANTHER" id="PTHR10050:SF46">
    <property type="entry name" value="PROTEIN O-MANNOSYL-TRANSFERASE 2"/>
    <property type="match status" value="1"/>
</dbReference>